<accession>A0A518G6Q4</accession>
<dbReference type="Proteomes" id="UP000318017">
    <property type="component" value="Chromosome"/>
</dbReference>
<dbReference type="KEGG" id="ahel:Q31a_25760"/>
<organism evidence="1 2">
    <name type="scientific">Aureliella helgolandensis</name>
    <dbReference type="NCBI Taxonomy" id="2527968"/>
    <lineage>
        <taxon>Bacteria</taxon>
        <taxon>Pseudomonadati</taxon>
        <taxon>Planctomycetota</taxon>
        <taxon>Planctomycetia</taxon>
        <taxon>Pirellulales</taxon>
        <taxon>Pirellulaceae</taxon>
        <taxon>Aureliella</taxon>
    </lineage>
</organism>
<dbReference type="EMBL" id="CP036298">
    <property type="protein sequence ID" value="QDV24261.1"/>
    <property type="molecule type" value="Genomic_DNA"/>
</dbReference>
<evidence type="ECO:0000313" key="1">
    <source>
        <dbReference type="EMBL" id="QDV24261.1"/>
    </source>
</evidence>
<dbReference type="AlphaFoldDB" id="A0A518G6Q4"/>
<proteinExistence type="predicted"/>
<reference evidence="1 2" key="1">
    <citation type="submission" date="2019-02" db="EMBL/GenBank/DDBJ databases">
        <title>Deep-cultivation of Planctomycetes and their phenomic and genomic characterization uncovers novel biology.</title>
        <authorList>
            <person name="Wiegand S."/>
            <person name="Jogler M."/>
            <person name="Boedeker C."/>
            <person name="Pinto D."/>
            <person name="Vollmers J."/>
            <person name="Rivas-Marin E."/>
            <person name="Kohn T."/>
            <person name="Peeters S.H."/>
            <person name="Heuer A."/>
            <person name="Rast P."/>
            <person name="Oberbeckmann S."/>
            <person name="Bunk B."/>
            <person name="Jeske O."/>
            <person name="Meyerdierks A."/>
            <person name="Storesund J.E."/>
            <person name="Kallscheuer N."/>
            <person name="Luecker S."/>
            <person name="Lage O.M."/>
            <person name="Pohl T."/>
            <person name="Merkel B.J."/>
            <person name="Hornburger P."/>
            <person name="Mueller R.-W."/>
            <person name="Bruemmer F."/>
            <person name="Labrenz M."/>
            <person name="Spormann A.M."/>
            <person name="Op den Camp H."/>
            <person name="Overmann J."/>
            <person name="Amann R."/>
            <person name="Jetten M.S.M."/>
            <person name="Mascher T."/>
            <person name="Medema M.H."/>
            <person name="Devos D.P."/>
            <person name="Kaster A.-K."/>
            <person name="Ovreas L."/>
            <person name="Rohde M."/>
            <person name="Galperin M.Y."/>
            <person name="Jogler C."/>
        </authorList>
    </citation>
    <scope>NUCLEOTIDE SEQUENCE [LARGE SCALE GENOMIC DNA]</scope>
    <source>
        <strain evidence="1 2">Q31a</strain>
    </source>
</reference>
<keyword evidence="2" id="KW-1185">Reference proteome</keyword>
<name>A0A518G6Q4_9BACT</name>
<protein>
    <submittedName>
        <fullName evidence="1">Uncharacterized protein</fullName>
    </submittedName>
</protein>
<evidence type="ECO:0000313" key="2">
    <source>
        <dbReference type="Proteomes" id="UP000318017"/>
    </source>
</evidence>
<sequence>MLKQPCSICCGQLTPPGATSRQPRQSTLQSRSARPSAPLLVEPLGSHIVLHCHSASFRTVVPQQRFARRFIGTALLGWPHACSLQPKIAAIAISLPINRGISTQTRGNRCLRAQAYPKNTYTNWMVSPPLWMWGM</sequence>
<gene>
    <name evidence="1" type="ORF">Q31a_25760</name>
</gene>